<evidence type="ECO:0000313" key="5">
    <source>
        <dbReference type="EMBL" id="WZL76394.1"/>
    </source>
</evidence>
<keyword evidence="3" id="KW-0813">Transport</keyword>
<comment type="subcellular location">
    <subcellularLocation>
        <location evidence="1">Periplasm</location>
    </subcellularLocation>
</comment>
<dbReference type="RefSeq" id="WP_369018556.1">
    <property type="nucleotide sequence ID" value="NZ_CP121689.1"/>
</dbReference>
<dbReference type="InterPro" id="IPR050490">
    <property type="entry name" value="Bact_solute-bd_prot1"/>
</dbReference>
<proteinExistence type="inferred from homology"/>
<evidence type="ECO:0000256" key="3">
    <source>
        <dbReference type="ARBA" id="ARBA00022448"/>
    </source>
</evidence>
<dbReference type="CDD" id="cd14750">
    <property type="entry name" value="PBP2_TMBP"/>
    <property type="match status" value="1"/>
</dbReference>
<evidence type="ECO:0000256" key="2">
    <source>
        <dbReference type="ARBA" id="ARBA00008520"/>
    </source>
</evidence>
<gene>
    <name evidence="5" type="ORF">QBE54_01280</name>
</gene>
<evidence type="ECO:0000256" key="4">
    <source>
        <dbReference type="ARBA" id="ARBA00022729"/>
    </source>
</evidence>
<keyword evidence="6" id="KW-1185">Reference proteome</keyword>
<protein>
    <submittedName>
        <fullName evidence="5">ABC transporter substrate-binding protein</fullName>
    </submittedName>
</protein>
<dbReference type="PANTHER" id="PTHR43649">
    <property type="entry name" value="ARABINOSE-BINDING PROTEIN-RELATED"/>
    <property type="match status" value="1"/>
</dbReference>
<keyword evidence="4" id="KW-0732">Signal</keyword>
<dbReference type="SUPFAM" id="SSF53850">
    <property type="entry name" value="Periplasmic binding protein-like II"/>
    <property type="match status" value="1"/>
</dbReference>
<reference evidence="5 6" key="1">
    <citation type="submission" date="2023-03" db="EMBL/GenBank/DDBJ databases">
        <title>Novel Species.</title>
        <authorList>
            <person name="Ma S."/>
        </authorList>
    </citation>
    <scope>NUCLEOTIDE SEQUENCE [LARGE SCALE GENOMIC DNA]</scope>
    <source>
        <strain evidence="5 6">B11</strain>
    </source>
</reference>
<dbReference type="Proteomes" id="UP001461341">
    <property type="component" value="Chromosome"/>
</dbReference>
<sequence>MKGKLWVSLLVLIVLGAFLTTGVLAQEKVTIRWLFETDFGGGWKVLIENFEKTHPNIKVEMQEGPSATNTREDMYTTSFMAGESTYDMAYADLIWVPKFAAAGWIIPLGDRLTPYEIAQFLPGDIAGGMYQGKLYRIPSQSDAGMLYYRKDLLEEAGFEPPLTWDDLVEQAQKLQNPPDLWGFVWQGNQYEGLICDYLELLWGAGGELLDAEGKVVLDQGTAAVEALQFMYDVINTYKISPPGVTTYQEEESRHVFHNGQAVFHRNWPYVWTLAQKEDSPIKGKVGITPMVHKEGFQSAATQGGWGWVISKFSKHQEEAWEWIKFATSYESQKILHFYNGYIPTRHALFADPDILKESPHYPDLWRVQINARTRPQHPQYAQISDILQRNLHAGLTGTIKPEEAIKRAAQEIRELLGQ</sequence>
<dbReference type="Gene3D" id="3.40.190.10">
    <property type="entry name" value="Periplasmic binding protein-like II"/>
    <property type="match status" value="2"/>
</dbReference>
<dbReference type="InterPro" id="IPR006059">
    <property type="entry name" value="SBP"/>
</dbReference>
<evidence type="ECO:0000313" key="6">
    <source>
        <dbReference type="Proteomes" id="UP001461341"/>
    </source>
</evidence>
<name>A0ABZ2YBM1_9BACT</name>
<comment type="similarity">
    <text evidence="2">Belongs to the bacterial solute-binding protein 1 family.</text>
</comment>
<organism evidence="5 6">
    <name type="scientific">Thermatribacter velox</name>
    <dbReference type="NCBI Taxonomy" id="3039681"/>
    <lineage>
        <taxon>Bacteria</taxon>
        <taxon>Pseudomonadati</taxon>
        <taxon>Atribacterota</taxon>
        <taxon>Atribacteria</taxon>
        <taxon>Atribacterales</taxon>
        <taxon>Thermatribacteraceae</taxon>
        <taxon>Thermatribacter</taxon>
    </lineage>
</organism>
<accession>A0ABZ2YBM1</accession>
<dbReference type="PANTHER" id="PTHR43649:SF34">
    <property type="entry name" value="ABC TRANSPORTER PERIPLASMIC-BINDING PROTEIN YCJN-RELATED"/>
    <property type="match status" value="1"/>
</dbReference>
<dbReference type="Pfam" id="PF01547">
    <property type="entry name" value="SBP_bac_1"/>
    <property type="match status" value="1"/>
</dbReference>
<dbReference type="EMBL" id="CP121689">
    <property type="protein sequence ID" value="WZL76394.1"/>
    <property type="molecule type" value="Genomic_DNA"/>
</dbReference>
<evidence type="ECO:0000256" key="1">
    <source>
        <dbReference type="ARBA" id="ARBA00004418"/>
    </source>
</evidence>